<proteinExistence type="predicted"/>
<feature type="compositionally biased region" description="Polar residues" evidence="1">
    <location>
        <begin position="183"/>
        <end position="218"/>
    </location>
</feature>
<keyword evidence="2" id="KW-0732">Signal</keyword>
<feature type="region of interest" description="Disordered" evidence="1">
    <location>
        <begin position="21"/>
        <end position="76"/>
    </location>
</feature>
<protein>
    <submittedName>
        <fullName evidence="3">Uncharacterized protein</fullName>
    </submittedName>
</protein>
<feature type="chain" id="PRO_5046933430" evidence="2">
    <location>
        <begin position="21"/>
        <end position="244"/>
    </location>
</feature>
<dbReference type="Proteomes" id="UP001583280">
    <property type="component" value="Unassembled WGS sequence"/>
</dbReference>
<feature type="region of interest" description="Disordered" evidence="1">
    <location>
        <begin position="168"/>
        <end position="218"/>
    </location>
</feature>
<name>A0ABR3YMV6_9PEZI</name>
<organism evidence="3 4">
    <name type="scientific">Ceratocystis pirilliformis</name>
    <dbReference type="NCBI Taxonomy" id="259994"/>
    <lineage>
        <taxon>Eukaryota</taxon>
        <taxon>Fungi</taxon>
        <taxon>Dikarya</taxon>
        <taxon>Ascomycota</taxon>
        <taxon>Pezizomycotina</taxon>
        <taxon>Sordariomycetes</taxon>
        <taxon>Hypocreomycetidae</taxon>
        <taxon>Microascales</taxon>
        <taxon>Ceratocystidaceae</taxon>
        <taxon>Ceratocystis</taxon>
    </lineage>
</organism>
<sequence length="244" mass="24563">MKSFAFLSVAAGLTMASVYGEPPSYGSPSSVSSQDPVYPGSSSSSSQEYIPTTPAVPGPSSESTEHWPGNTPSSAVTTTAYVPSVPVPVPGESETYTAPAPGPSTGYLSIFSEVSSYLPSAPASLPPSSYIPVPSSYVPAPSSDWVTSVVSLALPSLPGYSYGASSVPASSGPATEAAPPPVSTTLSKYPVSSSPAPGSEYESSVSTASPVTQSNNGSYPSYTGAVPPVISTAGAARLLPFRFF</sequence>
<evidence type="ECO:0000313" key="4">
    <source>
        <dbReference type="Proteomes" id="UP001583280"/>
    </source>
</evidence>
<keyword evidence="4" id="KW-1185">Reference proteome</keyword>
<gene>
    <name evidence="3" type="ORF">Cpir12675_006074</name>
</gene>
<evidence type="ECO:0000256" key="1">
    <source>
        <dbReference type="SAM" id="MobiDB-lite"/>
    </source>
</evidence>
<evidence type="ECO:0000256" key="2">
    <source>
        <dbReference type="SAM" id="SignalP"/>
    </source>
</evidence>
<dbReference type="EMBL" id="JAWDJO010000249">
    <property type="protein sequence ID" value="KAL1888709.1"/>
    <property type="molecule type" value="Genomic_DNA"/>
</dbReference>
<accession>A0ABR3YMV6</accession>
<feature type="compositionally biased region" description="Low complexity" evidence="1">
    <location>
        <begin position="21"/>
        <end position="46"/>
    </location>
</feature>
<feature type="signal peptide" evidence="2">
    <location>
        <begin position="1"/>
        <end position="20"/>
    </location>
</feature>
<comment type="caution">
    <text evidence="3">The sequence shown here is derived from an EMBL/GenBank/DDBJ whole genome shotgun (WGS) entry which is preliminary data.</text>
</comment>
<evidence type="ECO:0000313" key="3">
    <source>
        <dbReference type="EMBL" id="KAL1888709.1"/>
    </source>
</evidence>
<reference evidence="3 4" key="1">
    <citation type="journal article" date="2024" name="IMA Fungus">
        <title>IMA Genome - F19 : A genome assembly and annotation guide to empower mycologists, including annotated draft genome sequences of Ceratocystis pirilliformis, Diaporthe australafricana, Fusarium ophioides, Paecilomyces lecythidis, and Sporothrix stenoceras.</title>
        <authorList>
            <person name="Aylward J."/>
            <person name="Wilson A.M."/>
            <person name="Visagie C.M."/>
            <person name="Spraker J."/>
            <person name="Barnes I."/>
            <person name="Buitendag C."/>
            <person name="Ceriani C."/>
            <person name="Del Mar Angel L."/>
            <person name="du Plessis D."/>
            <person name="Fuchs T."/>
            <person name="Gasser K."/>
            <person name="Kramer D."/>
            <person name="Li W."/>
            <person name="Munsamy K."/>
            <person name="Piso A."/>
            <person name="Price J.L."/>
            <person name="Sonnekus B."/>
            <person name="Thomas C."/>
            <person name="van der Nest A."/>
            <person name="van Dijk A."/>
            <person name="van Heerden A."/>
            <person name="van Vuuren N."/>
            <person name="Yilmaz N."/>
            <person name="Duong T.A."/>
            <person name="van der Merwe N.A."/>
            <person name="Wingfield M.J."/>
            <person name="Wingfield B.D."/>
        </authorList>
    </citation>
    <scope>NUCLEOTIDE SEQUENCE [LARGE SCALE GENOMIC DNA]</scope>
    <source>
        <strain evidence="3 4">CMW 12675</strain>
    </source>
</reference>